<dbReference type="Gene3D" id="3.40.1260.10">
    <property type="entry name" value="DsrEFH-like"/>
    <property type="match status" value="1"/>
</dbReference>
<dbReference type="Pfam" id="PF02635">
    <property type="entry name" value="DsrE"/>
    <property type="match status" value="1"/>
</dbReference>
<dbReference type="SUPFAM" id="SSF75169">
    <property type="entry name" value="DsrEFH-like"/>
    <property type="match status" value="1"/>
</dbReference>
<evidence type="ECO:0000313" key="2">
    <source>
        <dbReference type="EMBL" id="OOC10701.1"/>
    </source>
</evidence>
<feature type="chain" id="PRO_5010743284" evidence="1">
    <location>
        <begin position="24"/>
        <end position="143"/>
    </location>
</feature>
<comment type="caution">
    <text evidence="2">The sequence shown here is derived from an EMBL/GenBank/DDBJ whole genome shotgun (WGS) entry which is preliminary data.</text>
</comment>
<keyword evidence="3" id="KW-1185">Reference proteome</keyword>
<dbReference type="AlphaFoldDB" id="A0A1V3A040"/>
<proteinExistence type="predicted"/>
<feature type="signal peptide" evidence="1">
    <location>
        <begin position="1"/>
        <end position="23"/>
    </location>
</feature>
<dbReference type="InterPro" id="IPR003787">
    <property type="entry name" value="Sulphur_relay_DsrE/F-like"/>
</dbReference>
<dbReference type="RefSeq" id="WP_018946187.1">
    <property type="nucleotide sequence ID" value="NZ_MUZR01000011.1"/>
</dbReference>
<organism evidence="2 3">
    <name type="scientific">Thioalkalivibrio halophilus</name>
    <dbReference type="NCBI Taxonomy" id="252474"/>
    <lineage>
        <taxon>Bacteria</taxon>
        <taxon>Pseudomonadati</taxon>
        <taxon>Pseudomonadota</taxon>
        <taxon>Gammaproteobacteria</taxon>
        <taxon>Chromatiales</taxon>
        <taxon>Ectothiorhodospiraceae</taxon>
        <taxon>Thioalkalivibrio</taxon>
    </lineage>
</organism>
<sequence>MRTMKTLAAAAVLTFAGASAVQADEPSKMFSSLTSGDSHTQFMSMVLSNQAMGQGQEVRVLLCGPAAKMATNDFDGPTMQPADRNAQQLLMNLINNGAKVETCAIFLPNTDYTEEDLIDGVTPADPEDVGAYMADPNVRYFSN</sequence>
<keyword evidence="1" id="KW-0732">Signal</keyword>
<gene>
    <name evidence="2" type="ORF">B1A74_04520</name>
</gene>
<dbReference type="InterPro" id="IPR027396">
    <property type="entry name" value="DsrEFH-like"/>
</dbReference>
<protein>
    <submittedName>
        <fullName evidence="2">Uncharacterized protein</fullName>
    </submittedName>
</protein>
<name>A0A1V3A040_9GAMM</name>
<dbReference type="OrthoDB" id="7361822at2"/>
<evidence type="ECO:0000313" key="3">
    <source>
        <dbReference type="Proteomes" id="UP000189177"/>
    </source>
</evidence>
<evidence type="ECO:0000256" key="1">
    <source>
        <dbReference type="SAM" id="SignalP"/>
    </source>
</evidence>
<reference evidence="2 3" key="1">
    <citation type="submission" date="2017-02" db="EMBL/GenBank/DDBJ databases">
        <title>Genomic diversity within the haloalkaliphilic genus Thioalkalivibrio.</title>
        <authorList>
            <person name="Ahn A.-C."/>
            <person name="Meier-Kolthoff J."/>
            <person name="Overmars L."/>
            <person name="Richter M."/>
            <person name="Woyke T."/>
            <person name="Sorokin D.Y."/>
            <person name="Muyzer G."/>
        </authorList>
    </citation>
    <scope>NUCLEOTIDE SEQUENCE [LARGE SCALE GENOMIC DNA]</scope>
    <source>
        <strain evidence="2 3">HL17</strain>
    </source>
</reference>
<dbReference type="Proteomes" id="UP000189177">
    <property type="component" value="Unassembled WGS sequence"/>
</dbReference>
<accession>A0A1V3A040</accession>
<dbReference type="STRING" id="252474.B1A74_04520"/>
<dbReference type="EMBL" id="MUZR01000011">
    <property type="protein sequence ID" value="OOC10701.1"/>
    <property type="molecule type" value="Genomic_DNA"/>
</dbReference>